<reference evidence="1" key="1">
    <citation type="submission" date="2021-06" db="EMBL/GenBank/DDBJ databases">
        <authorList>
            <person name="Criscuolo A."/>
        </authorList>
    </citation>
    <scope>NUCLEOTIDE SEQUENCE</scope>
    <source>
        <strain evidence="1">CIP111803</strain>
    </source>
</reference>
<evidence type="ECO:0000313" key="2">
    <source>
        <dbReference type="Proteomes" id="UP000693892"/>
    </source>
</evidence>
<gene>
    <name evidence="1" type="ORF">LEUCIP111803_01613</name>
</gene>
<protein>
    <submittedName>
        <fullName evidence="1">Uncharacterized protein</fullName>
    </submittedName>
</protein>
<accession>A0A916JXC1</accession>
<evidence type="ECO:0000313" key="1">
    <source>
        <dbReference type="EMBL" id="CAG7612789.1"/>
    </source>
</evidence>
<proteinExistence type="predicted"/>
<keyword evidence="2" id="KW-1185">Reference proteome</keyword>
<sequence>MTITIDEITATRNSGALGGWADVEVLGSELSGGRLLSGVVLSFTPDTAKGFYSLSATIDSGAASVEIEQLAGTSYAIDSRNEAKLNRPGFRSYREAYPARASEGDSWPA</sequence>
<organism evidence="1 2">
    <name type="scientific">Leucobacter soli</name>
    <dbReference type="NCBI Taxonomy" id="2812850"/>
    <lineage>
        <taxon>Bacteria</taxon>
        <taxon>Bacillati</taxon>
        <taxon>Actinomycetota</taxon>
        <taxon>Actinomycetes</taxon>
        <taxon>Micrococcales</taxon>
        <taxon>Microbacteriaceae</taxon>
        <taxon>Leucobacter</taxon>
    </lineage>
</organism>
<dbReference type="AlphaFoldDB" id="A0A916JXC1"/>
<dbReference type="RefSeq" id="WP_382335330.1">
    <property type="nucleotide sequence ID" value="NZ_JBHSRW010000189.1"/>
</dbReference>
<name>A0A916JXC1_9MICO</name>
<dbReference type="EMBL" id="CAJVAP010000016">
    <property type="protein sequence ID" value="CAG7612789.1"/>
    <property type="molecule type" value="Genomic_DNA"/>
</dbReference>
<dbReference type="Proteomes" id="UP000693892">
    <property type="component" value="Unassembled WGS sequence"/>
</dbReference>
<comment type="caution">
    <text evidence="1">The sequence shown here is derived from an EMBL/GenBank/DDBJ whole genome shotgun (WGS) entry which is preliminary data.</text>
</comment>